<dbReference type="Proteomes" id="UP000323521">
    <property type="component" value="Chromosome"/>
</dbReference>
<sequence>MDYRFIGEAVDRLVTVPMSNWTILKGLPLTKTYEAARAKAGGEPLTLKAARLLTERVKKGDTVLLLSGFVILNWNRPETDGPIGAAALARSLDLALGAVPVILTEDILVDNLAATTEAAGMVVCDHEEELHRGGRGRKALVMGFPLEHEEAKKRTIEILDRLNPKAVIAVERPGWNEYQVHHSGMGYNISDVTAKLDYLFLEAQKRGILTIGVGDLGNEMGMGSVEEEVKAGIPNGATCLCGCGGGIACNISADVGLICNISNWGAYGICACLAALAGEEEVLHDGKLESRMISACVEAGALDPVSGMLIPCVDGEPDTINAYIVEMLRGIVRHITKGSIFTRSYRETGKKRIENL</sequence>
<dbReference type="Pfam" id="PF14336">
    <property type="entry name" value="GLUCM-like_C"/>
    <property type="match status" value="1"/>
</dbReference>
<dbReference type="KEGG" id="fwa:DCMF_00955"/>
<evidence type="ECO:0000313" key="3">
    <source>
        <dbReference type="Proteomes" id="UP000323521"/>
    </source>
</evidence>
<dbReference type="Gene3D" id="3.90.1640.20">
    <property type="entry name" value="TON_0340"/>
    <property type="match status" value="1"/>
</dbReference>
<protein>
    <recommendedName>
        <fullName evidence="1">D-glutamate cyclase-like C-terminal domain-containing protein</fullName>
    </recommendedName>
</protein>
<dbReference type="RefSeq" id="WP_148132701.1">
    <property type="nucleotide sequence ID" value="NZ_CP017634.1"/>
</dbReference>
<proteinExistence type="predicted"/>
<organism evidence="2 3">
    <name type="scientific">Formimonas warabiya</name>
    <dbReference type="NCBI Taxonomy" id="1761012"/>
    <lineage>
        <taxon>Bacteria</taxon>
        <taxon>Bacillati</taxon>
        <taxon>Bacillota</taxon>
        <taxon>Clostridia</taxon>
        <taxon>Eubacteriales</taxon>
        <taxon>Peptococcaceae</taxon>
        <taxon>Candidatus Formimonas</taxon>
    </lineage>
</organism>
<evidence type="ECO:0000313" key="2">
    <source>
        <dbReference type="EMBL" id="ATW23552.1"/>
    </source>
</evidence>
<dbReference type="AlphaFoldDB" id="A0A3G1KM76"/>
<reference evidence="2 3" key="1">
    <citation type="submission" date="2016-10" db="EMBL/GenBank/DDBJ databases">
        <title>Complete Genome Sequence of Peptococcaceae strain DCMF.</title>
        <authorList>
            <person name="Edwards R.J."/>
            <person name="Holland S.I."/>
            <person name="Deshpande N.P."/>
            <person name="Wong Y.K."/>
            <person name="Ertan H."/>
            <person name="Manefield M."/>
            <person name="Russell T.L."/>
            <person name="Lee M.J."/>
        </authorList>
    </citation>
    <scope>NUCLEOTIDE SEQUENCE [LARGE SCALE GENOMIC DNA]</scope>
    <source>
        <strain evidence="2 3">DCMF</strain>
    </source>
</reference>
<accession>A0A3G1KM76</accession>
<name>A0A3G1KM76_FORW1</name>
<gene>
    <name evidence="2" type="ORF">DCMF_00955</name>
</gene>
<dbReference type="PANTHER" id="PTHR32022">
    <property type="entry name" value="D-GLUTAMATE CYCLASE, MITOCHONDRIAL"/>
    <property type="match status" value="1"/>
</dbReference>
<dbReference type="PANTHER" id="PTHR32022:SF10">
    <property type="entry name" value="D-GLUTAMATE CYCLASE, MITOCHONDRIAL"/>
    <property type="match status" value="1"/>
</dbReference>
<keyword evidence="3" id="KW-1185">Reference proteome</keyword>
<feature type="domain" description="D-glutamate cyclase-like C-terminal" evidence="1">
    <location>
        <begin position="47"/>
        <end position="326"/>
    </location>
</feature>
<dbReference type="InterPro" id="IPR025504">
    <property type="entry name" value="GLUCM_C"/>
</dbReference>
<evidence type="ECO:0000259" key="1">
    <source>
        <dbReference type="Pfam" id="PF14336"/>
    </source>
</evidence>
<dbReference type="EMBL" id="CP017634">
    <property type="protein sequence ID" value="ATW23552.1"/>
    <property type="molecule type" value="Genomic_DNA"/>
</dbReference>
<dbReference type="OrthoDB" id="1668885at2"/>